<feature type="transmembrane region" description="Helical" evidence="1">
    <location>
        <begin position="114"/>
        <end position="132"/>
    </location>
</feature>
<feature type="transmembrane region" description="Helical" evidence="1">
    <location>
        <begin position="12"/>
        <end position="36"/>
    </location>
</feature>
<sequence>MTGPDYQRYSLAMVAIIVAVAVFFAGMGLLGLAAPAALVRPFRIELPSGEARTEVRAVYGGFGVAVAGLLIAAATNIGGIRQGAVVAIAIALTGMAFGRLVGRIFDRPTAFYPIWFYFWVELAAAALLWFAVS</sequence>
<evidence type="ECO:0000256" key="1">
    <source>
        <dbReference type="SAM" id="Phobius"/>
    </source>
</evidence>
<feature type="transmembrane region" description="Helical" evidence="1">
    <location>
        <begin position="57"/>
        <end position="77"/>
    </location>
</feature>
<dbReference type="Pfam" id="PF14248">
    <property type="entry name" value="DUF4345"/>
    <property type="match status" value="1"/>
</dbReference>
<name>A0A4V3C9V6_9ACTN</name>
<feature type="transmembrane region" description="Helical" evidence="1">
    <location>
        <begin position="83"/>
        <end position="102"/>
    </location>
</feature>
<gene>
    <name evidence="2" type="ORF">EV643_109225</name>
</gene>
<accession>A0A4V3C9V6</accession>
<dbReference type="Proteomes" id="UP000295388">
    <property type="component" value="Unassembled WGS sequence"/>
</dbReference>
<reference evidence="2 3" key="1">
    <citation type="submission" date="2019-03" db="EMBL/GenBank/DDBJ databases">
        <title>Genomic Encyclopedia of Type Strains, Phase III (KMG-III): the genomes of soil and plant-associated and newly described type strains.</title>
        <authorList>
            <person name="Whitman W."/>
        </authorList>
    </citation>
    <scope>NUCLEOTIDE SEQUENCE [LARGE SCALE GENOMIC DNA]</scope>
    <source>
        <strain evidence="2 3">VKM Ac-2527</strain>
    </source>
</reference>
<dbReference type="EMBL" id="SNWQ01000009">
    <property type="protein sequence ID" value="TDO47330.1"/>
    <property type="molecule type" value="Genomic_DNA"/>
</dbReference>
<keyword evidence="3" id="KW-1185">Reference proteome</keyword>
<dbReference type="AlphaFoldDB" id="A0A4V3C9V6"/>
<keyword evidence="1" id="KW-1133">Transmembrane helix</keyword>
<dbReference type="InterPro" id="IPR025597">
    <property type="entry name" value="DUF4345"/>
</dbReference>
<keyword evidence="1" id="KW-0472">Membrane</keyword>
<evidence type="ECO:0000313" key="2">
    <source>
        <dbReference type="EMBL" id="TDO47330.1"/>
    </source>
</evidence>
<evidence type="ECO:0000313" key="3">
    <source>
        <dbReference type="Proteomes" id="UP000295388"/>
    </source>
</evidence>
<keyword evidence="1" id="KW-0812">Transmembrane</keyword>
<organism evidence="2 3">
    <name type="scientific">Kribbella caucasensis</name>
    <dbReference type="NCBI Taxonomy" id="2512215"/>
    <lineage>
        <taxon>Bacteria</taxon>
        <taxon>Bacillati</taxon>
        <taxon>Actinomycetota</taxon>
        <taxon>Actinomycetes</taxon>
        <taxon>Propionibacteriales</taxon>
        <taxon>Kribbellaceae</taxon>
        <taxon>Kribbella</taxon>
    </lineage>
</organism>
<proteinExistence type="predicted"/>
<protein>
    <submittedName>
        <fullName evidence="2">Uncharacterized protein DUF4345</fullName>
    </submittedName>
</protein>
<comment type="caution">
    <text evidence="2">The sequence shown here is derived from an EMBL/GenBank/DDBJ whole genome shotgun (WGS) entry which is preliminary data.</text>
</comment>